<feature type="domain" description="DUF8198" evidence="1">
    <location>
        <begin position="28"/>
        <end position="230"/>
    </location>
</feature>
<gene>
    <name evidence="2" type="ORF">DFR39_11376</name>
</gene>
<dbReference type="AlphaFoldDB" id="A0A4V3CIF4"/>
<dbReference type="Pfam" id="PF26621">
    <property type="entry name" value="DUF8198"/>
    <property type="match status" value="1"/>
</dbReference>
<dbReference type="RefSeq" id="WP_133605464.1">
    <property type="nucleotide sequence ID" value="NZ_JAUFPJ010000012.1"/>
</dbReference>
<accession>A0A4V3CIF4</accession>
<sequence>MSDRDDERQALRERIQDFLQAVAAEAAVRRADPALDRRVLALKHYQQQRFAHSYADLLETPRYGPAARFFLDELYGPKDFSQRDAQFARVVPTLVRLFPEEVVLTVAQLAELHALSEKLDNAMARHLPGLEISAEDYRQAWQAAASPAQREQQIRLLLAVGEALEGLTRKPLLRQALRMMRGPAAAAGLGELQQFLETGFDTFKAMKGAQEFLQTIATRERVLAATLFAG</sequence>
<dbReference type="InterPro" id="IPR058511">
    <property type="entry name" value="DUF8198"/>
</dbReference>
<comment type="caution">
    <text evidence="2">The sequence shown here is derived from an EMBL/GenBank/DDBJ whole genome shotgun (WGS) entry which is preliminary data.</text>
</comment>
<dbReference type="Proteomes" id="UP000295357">
    <property type="component" value="Unassembled WGS sequence"/>
</dbReference>
<dbReference type="NCBIfam" id="NF047641">
    <property type="entry name" value="FFLEE_fam"/>
    <property type="match status" value="1"/>
</dbReference>
<evidence type="ECO:0000259" key="1">
    <source>
        <dbReference type="Pfam" id="PF26621"/>
    </source>
</evidence>
<dbReference type="OrthoDB" id="7957365at2"/>
<keyword evidence="3" id="KW-1185">Reference proteome</keyword>
<reference evidence="2 3" key="1">
    <citation type="submission" date="2019-03" db="EMBL/GenBank/DDBJ databases">
        <title>Genomic Encyclopedia of Type Strains, Phase IV (KMG-IV): sequencing the most valuable type-strain genomes for metagenomic binning, comparative biology and taxonomic classification.</title>
        <authorList>
            <person name="Goeker M."/>
        </authorList>
    </citation>
    <scope>NUCLEOTIDE SEQUENCE [LARGE SCALE GENOMIC DNA]</scope>
    <source>
        <strain evidence="2 3">DSM 25082</strain>
    </source>
</reference>
<evidence type="ECO:0000313" key="2">
    <source>
        <dbReference type="EMBL" id="TDP04963.1"/>
    </source>
</evidence>
<dbReference type="InterPro" id="IPR058063">
    <property type="entry name" value="FFLEE_fam"/>
</dbReference>
<protein>
    <recommendedName>
        <fullName evidence="1">DUF8198 domain-containing protein</fullName>
    </recommendedName>
</protein>
<proteinExistence type="predicted"/>
<dbReference type="EMBL" id="SNXE01000013">
    <property type="protein sequence ID" value="TDP04963.1"/>
    <property type="molecule type" value="Genomic_DNA"/>
</dbReference>
<name>A0A4V3CIF4_9BURK</name>
<evidence type="ECO:0000313" key="3">
    <source>
        <dbReference type="Proteomes" id="UP000295357"/>
    </source>
</evidence>
<organism evidence="2 3">
    <name type="scientific">Roseateles asaccharophilus</name>
    <dbReference type="NCBI Taxonomy" id="582607"/>
    <lineage>
        <taxon>Bacteria</taxon>
        <taxon>Pseudomonadati</taxon>
        <taxon>Pseudomonadota</taxon>
        <taxon>Betaproteobacteria</taxon>
        <taxon>Burkholderiales</taxon>
        <taxon>Sphaerotilaceae</taxon>
        <taxon>Roseateles</taxon>
    </lineage>
</organism>